<keyword evidence="2" id="KW-0408">Iron</keyword>
<evidence type="ECO:0000256" key="1">
    <source>
        <dbReference type="ARBA" id="ARBA00022723"/>
    </source>
</evidence>
<evidence type="ECO:0000259" key="3">
    <source>
        <dbReference type="Pfam" id="PF06155"/>
    </source>
</evidence>
<evidence type="ECO:0000256" key="2">
    <source>
        <dbReference type="ARBA" id="ARBA00023004"/>
    </source>
</evidence>
<feature type="domain" description="Gamma-butyrobetaine hydroxylase-like N-terminal" evidence="3">
    <location>
        <begin position="6"/>
        <end position="88"/>
    </location>
</feature>
<name>A0A382GEY6_9ZZZZ</name>
<dbReference type="InterPro" id="IPR010376">
    <property type="entry name" value="GBBH-like_N"/>
</dbReference>
<dbReference type="InterPro" id="IPR038492">
    <property type="entry name" value="GBBH-like_N_sf"/>
</dbReference>
<accession>A0A382GEY6</accession>
<keyword evidence="1" id="KW-0479">Metal-binding</keyword>
<evidence type="ECO:0000313" key="4">
    <source>
        <dbReference type="EMBL" id="SVB73758.1"/>
    </source>
</evidence>
<sequence>MRPTEIKVHKKSATLELVYPNQTFLLRAEYLRVFSPSAEVQGHAPGQQILQHGKKLITFKDILIQGHYAIRISFSDGHDSGIYSWDYLQLLGENEQANWQDYLKRLSAAGQSREPQFIALD</sequence>
<dbReference type="Gene3D" id="3.30.2020.30">
    <property type="match status" value="1"/>
</dbReference>
<protein>
    <recommendedName>
        <fullName evidence="3">Gamma-butyrobetaine hydroxylase-like N-terminal domain-containing protein</fullName>
    </recommendedName>
</protein>
<gene>
    <name evidence="4" type="ORF">METZ01_LOCUS226612</name>
</gene>
<dbReference type="PANTHER" id="PTHR35303">
    <property type="entry name" value="OS02G0197800 PROTEIN"/>
    <property type="match status" value="1"/>
</dbReference>
<proteinExistence type="predicted"/>
<dbReference type="PANTHER" id="PTHR35303:SF5">
    <property type="entry name" value="OS02G0197800 PROTEIN"/>
    <property type="match status" value="1"/>
</dbReference>
<dbReference type="Pfam" id="PF06155">
    <property type="entry name" value="GBBH-like_N"/>
    <property type="match status" value="1"/>
</dbReference>
<reference evidence="4" key="1">
    <citation type="submission" date="2018-05" db="EMBL/GenBank/DDBJ databases">
        <authorList>
            <person name="Lanie J.A."/>
            <person name="Ng W.-L."/>
            <person name="Kazmierczak K.M."/>
            <person name="Andrzejewski T.M."/>
            <person name="Davidsen T.M."/>
            <person name="Wayne K.J."/>
            <person name="Tettelin H."/>
            <person name="Glass J.I."/>
            <person name="Rusch D."/>
            <person name="Podicherti R."/>
            <person name="Tsui H.-C.T."/>
            <person name="Winkler M.E."/>
        </authorList>
    </citation>
    <scope>NUCLEOTIDE SEQUENCE</scope>
</reference>
<dbReference type="GO" id="GO:0046872">
    <property type="term" value="F:metal ion binding"/>
    <property type="evidence" value="ECO:0007669"/>
    <property type="project" value="UniProtKB-KW"/>
</dbReference>
<organism evidence="4">
    <name type="scientific">marine metagenome</name>
    <dbReference type="NCBI Taxonomy" id="408172"/>
    <lineage>
        <taxon>unclassified sequences</taxon>
        <taxon>metagenomes</taxon>
        <taxon>ecological metagenomes</taxon>
    </lineage>
</organism>
<dbReference type="AlphaFoldDB" id="A0A382GEY6"/>
<dbReference type="EMBL" id="UINC01055178">
    <property type="protein sequence ID" value="SVB73758.1"/>
    <property type="molecule type" value="Genomic_DNA"/>
</dbReference>